<evidence type="ECO:0000259" key="3">
    <source>
        <dbReference type="Pfam" id="PF15902"/>
    </source>
</evidence>
<accession>A0ABY6BCJ2</accession>
<dbReference type="Gene3D" id="2.130.10.10">
    <property type="entry name" value="YVTN repeat-like/Quinoprotein amine dehydrogenase"/>
    <property type="match status" value="4"/>
</dbReference>
<protein>
    <recommendedName>
        <fullName evidence="3">Sortilin N-terminal domain-containing protein</fullName>
    </recommendedName>
</protein>
<evidence type="ECO:0000313" key="4">
    <source>
        <dbReference type="EMBL" id="UXI67291.1"/>
    </source>
</evidence>
<feature type="chain" id="PRO_5046289371" description="Sortilin N-terminal domain-containing protein" evidence="2">
    <location>
        <begin position="22"/>
        <end position="641"/>
    </location>
</feature>
<dbReference type="InterPro" id="IPR015943">
    <property type="entry name" value="WD40/YVTN_repeat-like_dom_sf"/>
</dbReference>
<gene>
    <name evidence="4" type="ORF">N4264_21515</name>
</gene>
<feature type="domain" description="Sortilin N-terminal" evidence="3">
    <location>
        <begin position="51"/>
        <end position="149"/>
    </location>
</feature>
<dbReference type="SUPFAM" id="SSF110296">
    <property type="entry name" value="Oligoxyloglucan reducing end-specific cellobiohydrolase"/>
    <property type="match status" value="3"/>
</dbReference>
<evidence type="ECO:0000256" key="1">
    <source>
        <dbReference type="ARBA" id="ARBA00022737"/>
    </source>
</evidence>
<keyword evidence="5" id="KW-1185">Reference proteome</keyword>
<dbReference type="InterPro" id="IPR031778">
    <property type="entry name" value="Sortilin_N"/>
</dbReference>
<reference evidence="4" key="1">
    <citation type="submission" date="2022-09" db="EMBL/GenBank/DDBJ databases">
        <title>Tahibacter sp. nov., isolated from a fresh water.</title>
        <authorList>
            <person name="Baek J.H."/>
            <person name="Lee J.K."/>
            <person name="Kim J.M."/>
            <person name="Jeon C.O."/>
        </authorList>
    </citation>
    <scope>NUCLEOTIDE SEQUENCE</scope>
    <source>
        <strain evidence="4">W38</strain>
    </source>
</reference>
<dbReference type="RefSeq" id="WP_261694268.1">
    <property type="nucleotide sequence ID" value="NZ_CP104694.1"/>
</dbReference>
<dbReference type="PANTHER" id="PTHR12106">
    <property type="entry name" value="SORTILIN RELATED"/>
    <property type="match status" value="1"/>
</dbReference>
<sequence>MDTRMNALLAALLLASSTSHAAWTANGPDGGYIFDLVTHGNAALAATGDGIYRSIDGGLQWARLGDLPRGLEMSSITASHSGERLWATSQWSSDVFRSTDFGRTWTRHEANFATDVVIHPLRSESLIAYNRYNDIPMVSQNGGESWRRVVSPADFRPEAIAADHAVAYAFYAAVDGGLMRSVDGGLNWTPLPNASYSETTDLVVDPFDPNILLTSHGRMVAGSVGRYVVNSQSYTRPQSGSSSALGLVADPTTPGRFWWSAISLNGIYNSDVYESTDHGNSWHLVSNSFVRPLAANAQLAGHVFAARAGGGLALSVDAGRTWLSAHRGIPLAATTHVLVDPTNPYRITVLADGRLQRSNDGAGSWHAHGNLPDVPVTALARAPSNPAYLLATVWDSSLYASQDNGAHWQRIAATPNVPHNLTVDATDSRKLALTDGFQASWSDNGGTDWRPVIVSGGDVSLRYLVTRPNGAIRYYGLVDSSVAKYHVVRAEQHGALFQATSDREVSALAVHPTNDLQLLALEIDDDGQHFATWHSRDGGDHWTQRGSIVTPSPGFSAQLTFDTCDTQTVYALAGDRAWRSTDQGRTWQEEPLGIPSSSHYALVSACHEGRSLVVAATRNAGAQVRTAEAIDRVFTNGFEAD</sequence>
<feature type="signal peptide" evidence="2">
    <location>
        <begin position="1"/>
        <end position="21"/>
    </location>
</feature>
<organism evidence="4 5">
    <name type="scientific">Tahibacter amnicola</name>
    <dbReference type="NCBI Taxonomy" id="2976241"/>
    <lineage>
        <taxon>Bacteria</taxon>
        <taxon>Pseudomonadati</taxon>
        <taxon>Pseudomonadota</taxon>
        <taxon>Gammaproteobacteria</taxon>
        <taxon>Lysobacterales</taxon>
        <taxon>Rhodanobacteraceae</taxon>
        <taxon>Tahibacter</taxon>
    </lineage>
</organism>
<dbReference type="Pfam" id="PF15902">
    <property type="entry name" value="Sortilin-Vps10"/>
    <property type="match status" value="1"/>
</dbReference>
<dbReference type="InterPro" id="IPR050310">
    <property type="entry name" value="VPS10-sortilin"/>
</dbReference>
<dbReference type="PANTHER" id="PTHR12106:SF27">
    <property type="entry name" value="SORTILIN-RELATED RECEPTOR"/>
    <property type="match status" value="1"/>
</dbReference>
<dbReference type="Proteomes" id="UP001064632">
    <property type="component" value="Chromosome"/>
</dbReference>
<name>A0ABY6BCJ2_9GAMM</name>
<keyword evidence="1" id="KW-0677">Repeat</keyword>
<evidence type="ECO:0000313" key="5">
    <source>
        <dbReference type="Proteomes" id="UP001064632"/>
    </source>
</evidence>
<evidence type="ECO:0000256" key="2">
    <source>
        <dbReference type="SAM" id="SignalP"/>
    </source>
</evidence>
<dbReference type="EMBL" id="CP104694">
    <property type="protein sequence ID" value="UXI67291.1"/>
    <property type="molecule type" value="Genomic_DNA"/>
</dbReference>
<keyword evidence="2" id="KW-0732">Signal</keyword>
<proteinExistence type="predicted"/>